<proteinExistence type="predicted"/>
<accession>A0A172QWD9</accession>
<name>A0A172QWD9_9CORY</name>
<keyword evidence="2" id="KW-1185">Reference proteome</keyword>
<dbReference type="AlphaFoldDB" id="A0A172QWD9"/>
<sequence>MWFSAQEFRVQICYSERVFIPVPSKGLPLRLIVARQPLLLESYKFLLEQWWQLAFKGLCGWLKLPLIDIAGK</sequence>
<dbReference type="EMBL" id="CP015622">
    <property type="protein sequence ID" value="ANE05027.1"/>
    <property type="molecule type" value="Genomic_DNA"/>
</dbReference>
<evidence type="ECO:0000313" key="2">
    <source>
        <dbReference type="Proteomes" id="UP000076929"/>
    </source>
</evidence>
<evidence type="ECO:0000313" key="1">
    <source>
        <dbReference type="EMBL" id="ANE05027.1"/>
    </source>
</evidence>
<organism evidence="1 2">
    <name type="scientific">Corynebacterium crudilactis</name>
    <dbReference type="NCBI Taxonomy" id="1652495"/>
    <lineage>
        <taxon>Bacteria</taxon>
        <taxon>Bacillati</taxon>
        <taxon>Actinomycetota</taxon>
        <taxon>Actinomycetes</taxon>
        <taxon>Mycobacteriales</taxon>
        <taxon>Corynebacteriaceae</taxon>
        <taxon>Corynebacterium</taxon>
    </lineage>
</organism>
<gene>
    <name evidence="1" type="ORF">ccrud_13025</name>
</gene>
<dbReference type="Proteomes" id="UP000076929">
    <property type="component" value="Chromosome"/>
</dbReference>
<dbReference type="KEGG" id="ccjz:ccrud_13025"/>
<protein>
    <submittedName>
        <fullName evidence="1">Uncharacterized protein</fullName>
    </submittedName>
</protein>
<reference evidence="1 2" key="1">
    <citation type="submission" date="2016-05" db="EMBL/GenBank/DDBJ databases">
        <title>Complete genome sequence of Corynebacterium crudilactis, a new Corynebacterium species isolated from raw cow's milk.</title>
        <authorList>
            <person name="Christian R."/>
            <person name="Zimmermann J."/>
            <person name="Lipski A."/>
            <person name="Kalinowski J."/>
        </authorList>
    </citation>
    <scope>NUCLEOTIDE SEQUENCE [LARGE SCALE GENOMIC DNA]</scope>
    <source>
        <strain evidence="1 2">JZ16</strain>
    </source>
</reference>